<dbReference type="RefSeq" id="WP_024265794.1">
    <property type="nucleotide sequence ID" value="NC_011916.1"/>
</dbReference>
<dbReference type="GeneID" id="7331656"/>
<evidence type="ECO:0000313" key="2">
    <source>
        <dbReference type="EMBL" id="ACL95888.2"/>
    </source>
</evidence>
<dbReference type="OrthoDB" id="7189112at2"/>
<dbReference type="InterPro" id="IPR018673">
    <property type="entry name" value="DUF2141"/>
</dbReference>
<accession>A0A0H3CC23</accession>
<dbReference type="KEGG" id="ccs:CCNA_02423"/>
<feature type="chain" id="PRO_5002605968" description="DUF2141 domain-containing protein" evidence="1">
    <location>
        <begin position="28"/>
        <end position="146"/>
    </location>
</feature>
<keyword evidence="3" id="KW-1185">Reference proteome</keyword>
<gene>
    <name evidence="2" type="ordered locus">CCNA_02423</name>
</gene>
<keyword evidence="1" id="KW-0732">Signal</keyword>
<organism evidence="2 3">
    <name type="scientific">Caulobacter vibrioides (strain NA1000 / CB15N)</name>
    <name type="common">Caulobacter crescentus</name>
    <dbReference type="NCBI Taxonomy" id="565050"/>
    <lineage>
        <taxon>Bacteria</taxon>
        <taxon>Pseudomonadati</taxon>
        <taxon>Pseudomonadota</taxon>
        <taxon>Alphaproteobacteria</taxon>
        <taxon>Caulobacterales</taxon>
        <taxon>Caulobacteraceae</taxon>
        <taxon>Caulobacter</taxon>
    </lineage>
</organism>
<dbReference type="Proteomes" id="UP000001364">
    <property type="component" value="Chromosome"/>
</dbReference>
<protein>
    <recommendedName>
        <fullName evidence="4">DUF2141 domain-containing protein</fullName>
    </recommendedName>
</protein>
<evidence type="ECO:0000256" key="1">
    <source>
        <dbReference type="SAM" id="SignalP"/>
    </source>
</evidence>
<proteinExistence type="predicted"/>
<reference evidence="2 3" key="1">
    <citation type="journal article" date="2010" name="J. Bacteriol.">
        <title>The genetic basis of laboratory adaptation in Caulobacter crescentus.</title>
        <authorList>
            <person name="Marks M.E."/>
            <person name="Castro-Rojas C.M."/>
            <person name="Teiling C."/>
            <person name="Du L."/>
            <person name="Kapatral V."/>
            <person name="Walunas T.L."/>
            <person name="Crosson S."/>
        </authorList>
    </citation>
    <scope>NUCLEOTIDE SEQUENCE [LARGE SCALE GENOMIC DNA]</scope>
    <source>
        <strain evidence="3">NA1000 / CB15N</strain>
    </source>
</reference>
<name>A0A0H3CC23_CAUVN</name>
<evidence type="ECO:0000313" key="3">
    <source>
        <dbReference type="Proteomes" id="UP000001364"/>
    </source>
</evidence>
<dbReference type="AlphaFoldDB" id="A0A0H3CC23"/>
<dbReference type="EMBL" id="CP001340">
    <property type="protein sequence ID" value="ACL95888.2"/>
    <property type="molecule type" value="Genomic_DNA"/>
</dbReference>
<dbReference type="PATRIC" id="fig|565050.3.peg.2376"/>
<evidence type="ECO:0008006" key="4">
    <source>
        <dbReference type="Google" id="ProtNLM"/>
    </source>
</evidence>
<dbReference type="RefSeq" id="YP_002517796.2">
    <property type="nucleotide sequence ID" value="NC_011916.1"/>
</dbReference>
<feature type="signal peptide" evidence="1">
    <location>
        <begin position="1"/>
        <end position="27"/>
    </location>
</feature>
<dbReference type="HOGENOM" id="CLU_125018_1_0_5"/>
<dbReference type="Pfam" id="PF09912">
    <property type="entry name" value="DUF2141"/>
    <property type="match status" value="1"/>
</dbReference>
<sequence>MSTRRSVMQKLSLLAILCTLSATSAFAGDLTVKVSGVAGATGQVGCGLHASGATFPMGQTPAQVWVPANPAGVTCRFEGVAPGAYAVAVSHDLNGNRKTDTNFLGMPTEAWGVSNNVRPGLRAPRFDEARFAVPAEGATISVRIAR</sequence>